<dbReference type="EMBL" id="JBJUIK010000005">
    <property type="protein sequence ID" value="KAL3528159.1"/>
    <property type="molecule type" value="Genomic_DNA"/>
</dbReference>
<sequence length="69" mass="7783">MAHVLLVHLRTLRNAEYLENTYLDRFVGGAVDPLILFISSSQVAVQAQIDGRLEDSGAFKYKDLQLQYA</sequence>
<name>A0ABD3A8X4_9GENT</name>
<keyword evidence="2" id="KW-1185">Reference proteome</keyword>
<reference evidence="1 2" key="1">
    <citation type="submission" date="2024-11" db="EMBL/GenBank/DDBJ databases">
        <title>A near-complete genome assembly of Cinchona calisaya.</title>
        <authorList>
            <person name="Lian D.C."/>
            <person name="Zhao X.W."/>
            <person name="Wei L."/>
        </authorList>
    </citation>
    <scope>NUCLEOTIDE SEQUENCE [LARGE SCALE GENOMIC DNA]</scope>
    <source>
        <tissue evidence="1">Nenye</tissue>
    </source>
</reference>
<comment type="caution">
    <text evidence="1">The sequence shown here is derived from an EMBL/GenBank/DDBJ whole genome shotgun (WGS) entry which is preliminary data.</text>
</comment>
<organism evidence="1 2">
    <name type="scientific">Cinchona calisaya</name>
    <dbReference type="NCBI Taxonomy" id="153742"/>
    <lineage>
        <taxon>Eukaryota</taxon>
        <taxon>Viridiplantae</taxon>
        <taxon>Streptophyta</taxon>
        <taxon>Embryophyta</taxon>
        <taxon>Tracheophyta</taxon>
        <taxon>Spermatophyta</taxon>
        <taxon>Magnoliopsida</taxon>
        <taxon>eudicotyledons</taxon>
        <taxon>Gunneridae</taxon>
        <taxon>Pentapetalae</taxon>
        <taxon>asterids</taxon>
        <taxon>lamiids</taxon>
        <taxon>Gentianales</taxon>
        <taxon>Rubiaceae</taxon>
        <taxon>Cinchonoideae</taxon>
        <taxon>Cinchoneae</taxon>
        <taxon>Cinchona</taxon>
    </lineage>
</organism>
<protein>
    <submittedName>
        <fullName evidence="1">Uncharacterized protein</fullName>
    </submittedName>
</protein>
<accession>A0ABD3A8X4</accession>
<dbReference type="AlphaFoldDB" id="A0ABD3A8X4"/>
<evidence type="ECO:0000313" key="2">
    <source>
        <dbReference type="Proteomes" id="UP001630127"/>
    </source>
</evidence>
<dbReference type="Proteomes" id="UP001630127">
    <property type="component" value="Unassembled WGS sequence"/>
</dbReference>
<gene>
    <name evidence="1" type="ORF">ACH5RR_012815</name>
</gene>
<proteinExistence type="predicted"/>
<evidence type="ECO:0000313" key="1">
    <source>
        <dbReference type="EMBL" id="KAL3528159.1"/>
    </source>
</evidence>